<dbReference type="GO" id="GO:0050660">
    <property type="term" value="F:flavin adenine dinucleotide binding"/>
    <property type="evidence" value="ECO:0007669"/>
    <property type="project" value="InterPro"/>
</dbReference>
<dbReference type="Gene3D" id="3.50.50.60">
    <property type="entry name" value="FAD/NAD(P)-binding domain"/>
    <property type="match status" value="1"/>
</dbReference>
<dbReference type="InterPro" id="IPR006076">
    <property type="entry name" value="FAD-dep_OxRdtase"/>
</dbReference>
<dbReference type="EMBL" id="FXYE01000002">
    <property type="protein sequence ID" value="SMX45167.1"/>
    <property type="molecule type" value="Genomic_DNA"/>
</dbReference>
<dbReference type="Gene3D" id="3.30.9.10">
    <property type="entry name" value="D-Amino Acid Oxidase, subunit A, domain 2"/>
    <property type="match status" value="1"/>
</dbReference>
<name>A0A238KR89_9RHOB</name>
<keyword evidence="4 6" id="KW-0560">Oxidoreductase</keyword>
<dbReference type="InterPro" id="IPR036188">
    <property type="entry name" value="FAD/NAD-bd_sf"/>
</dbReference>
<protein>
    <submittedName>
        <fullName evidence="6">Monomeric sarcosine oxidase</fullName>
        <ecNumber evidence="6">1.5.3.1</ecNumber>
    </submittedName>
</protein>
<evidence type="ECO:0000313" key="7">
    <source>
        <dbReference type="Proteomes" id="UP000202922"/>
    </source>
</evidence>
<evidence type="ECO:0000256" key="3">
    <source>
        <dbReference type="ARBA" id="ARBA00022827"/>
    </source>
</evidence>
<accession>A0A238KR89</accession>
<dbReference type="OrthoDB" id="9806257at2"/>
<feature type="domain" description="FAD dependent oxidoreductase" evidence="5">
    <location>
        <begin position="2"/>
        <end position="363"/>
    </location>
</feature>
<dbReference type="Pfam" id="PF01266">
    <property type="entry name" value="DAO"/>
    <property type="match status" value="1"/>
</dbReference>
<evidence type="ECO:0000256" key="4">
    <source>
        <dbReference type="ARBA" id="ARBA00023002"/>
    </source>
</evidence>
<comment type="cofactor">
    <cofactor evidence="1">
        <name>FAD</name>
        <dbReference type="ChEBI" id="CHEBI:57692"/>
    </cofactor>
</comment>
<dbReference type="GO" id="GO:0008115">
    <property type="term" value="F:sarcosine oxidase activity"/>
    <property type="evidence" value="ECO:0007669"/>
    <property type="project" value="UniProtKB-EC"/>
</dbReference>
<evidence type="ECO:0000256" key="1">
    <source>
        <dbReference type="ARBA" id="ARBA00001974"/>
    </source>
</evidence>
<dbReference type="SUPFAM" id="SSF51905">
    <property type="entry name" value="FAD/NAD(P)-binding domain"/>
    <property type="match status" value="1"/>
</dbReference>
<dbReference type="Proteomes" id="UP000202922">
    <property type="component" value="Unassembled WGS sequence"/>
</dbReference>
<dbReference type="PANTHER" id="PTHR10961">
    <property type="entry name" value="PEROXISOMAL SARCOSINE OXIDASE"/>
    <property type="match status" value="1"/>
</dbReference>
<dbReference type="PANTHER" id="PTHR10961:SF10">
    <property type="entry name" value="FAD DEPENDENT OXIDOREDUCTASE DOMAIN-CONTAINING PROTEIN"/>
    <property type="match status" value="1"/>
</dbReference>
<evidence type="ECO:0000259" key="5">
    <source>
        <dbReference type="Pfam" id="PF01266"/>
    </source>
</evidence>
<dbReference type="AlphaFoldDB" id="A0A238KR89"/>
<keyword evidence="7" id="KW-1185">Reference proteome</keyword>
<dbReference type="InterPro" id="IPR045170">
    <property type="entry name" value="MTOX"/>
</dbReference>
<dbReference type="EC" id="1.5.3.1" evidence="6"/>
<keyword evidence="2" id="KW-0285">Flavoprotein</keyword>
<dbReference type="SUPFAM" id="SSF54373">
    <property type="entry name" value="FAD-linked reductases, C-terminal domain"/>
    <property type="match status" value="1"/>
</dbReference>
<evidence type="ECO:0000313" key="6">
    <source>
        <dbReference type="EMBL" id="SMX45167.1"/>
    </source>
</evidence>
<evidence type="ECO:0000256" key="2">
    <source>
        <dbReference type="ARBA" id="ARBA00022630"/>
    </source>
</evidence>
<keyword evidence="3" id="KW-0274">FAD</keyword>
<reference evidence="7" key="1">
    <citation type="submission" date="2017-05" db="EMBL/GenBank/DDBJ databases">
        <authorList>
            <person name="Rodrigo-Torres L."/>
            <person name="Arahal R. D."/>
            <person name="Lucena T."/>
        </authorList>
    </citation>
    <scope>NUCLEOTIDE SEQUENCE [LARGE SCALE GENOMIC DNA]</scope>
    <source>
        <strain evidence="7">CECT 8621</strain>
    </source>
</reference>
<proteinExistence type="predicted"/>
<organism evidence="6 7">
    <name type="scientific">Actibacterium lipolyticum</name>
    <dbReference type="NCBI Taxonomy" id="1524263"/>
    <lineage>
        <taxon>Bacteria</taxon>
        <taxon>Pseudomonadati</taxon>
        <taxon>Pseudomonadota</taxon>
        <taxon>Alphaproteobacteria</taxon>
        <taxon>Rhodobacterales</taxon>
        <taxon>Roseobacteraceae</taxon>
        <taxon>Actibacterium</taxon>
    </lineage>
</organism>
<dbReference type="RefSeq" id="WP_093967840.1">
    <property type="nucleotide sequence ID" value="NZ_FXYE01000002.1"/>
</dbReference>
<sequence>MKIAVIGRGLIGSAAARHLAMAGHDVVLIGPSEPSDKPTHQGVFASHYDEGRITRALDPSPFWSEVSRASIARYREIEAVSGVPFFSDVGAVMAGTEDGDFMRRVKAVRDDAGIKADAYQGAELAARFPYFHFPDGVLALHEKSGAGYISPRNLVLAQGCAAERAGALIVDATVRGLRETGGAVQIDTDTGLFEADRVLVAAGGFTNMILPNALPLHVYARTVALFEVSAQEAARLHAMPSLIYLKPNGEDPYLLPPIRYPDGKFYLKLGGDPSDDPLHSTAEIKEWFRGGGSPVVAEKLAGAMRERMPDLNIMNVHRNACVTTYTDADHPIIDNLSDRITVAVAGCGRGAKCSDELGRLGAEAIFGRGPEMLRLAS</sequence>
<gene>
    <name evidence="6" type="primary">soxA_2</name>
    <name evidence="6" type="ORF">COL8621_02733</name>
</gene>